<dbReference type="GO" id="GO:0005615">
    <property type="term" value="C:extracellular space"/>
    <property type="evidence" value="ECO:0007669"/>
    <property type="project" value="TreeGrafter"/>
</dbReference>
<dbReference type="PANTHER" id="PTHR19441:SF87">
    <property type="entry name" value="ACTIVATED MACROPHAGE_MICROGLIA WAP DOMAIN PROTEIN"/>
    <property type="match status" value="1"/>
</dbReference>
<proteinExistence type="predicted"/>
<accession>A0A6P5QKA7</accession>
<organism evidence="4 5">
    <name type="scientific">Mus caroli</name>
    <name type="common">Ryukyu mouse</name>
    <name type="synonym">Ricefield mouse</name>
    <dbReference type="NCBI Taxonomy" id="10089"/>
    <lineage>
        <taxon>Eukaryota</taxon>
        <taxon>Metazoa</taxon>
        <taxon>Chordata</taxon>
        <taxon>Craniata</taxon>
        <taxon>Vertebrata</taxon>
        <taxon>Euteleostomi</taxon>
        <taxon>Mammalia</taxon>
        <taxon>Eutheria</taxon>
        <taxon>Euarchontoglires</taxon>
        <taxon>Glires</taxon>
        <taxon>Rodentia</taxon>
        <taxon>Myomorpha</taxon>
        <taxon>Muroidea</taxon>
        <taxon>Muridae</taxon>
        <taxon>Murinae</taxon>
        <taxon>Mus</taxon>
        <taxon>Mus</taxon>
    </lineage>
</organism>
<dbReference type="Gene3D" id="4.10.75.10">
    <property type="entry name" value="Elafin-like"/>
    <property type="match status" value="1"/>
</dbReference>
<dbReference type="KEGG" id="mcal:110304278"/>
<dbReference type="SMART" id="SM00217">
    <property type="entry name" value="WAP"/>
    <property type="match status" value="1"/>
</dbReference>
<dbReference type="InterPro" id="IPR008197">
    <property type="entry name" value="WAP_dom"/>
</dbReference>
<dbReference type="Pfam" id="PF00095">
    <property type="entry name" value="WAP"/>
    <property type="match status" value="1"/>
</dbReference>
<dbReference type="GeneID" id="110304278"/>
<keyword evidence="1" id="KW-0646">Protease inhibitor</keyword>
<dbReference type="InterPro" id="IPR036645">
    <property type="entry name" value="Elafin-like_sf"/>
</dbReference>
<protein>
    <submittedName>
        <fullName evidence="5">WAP four-disulfide core domain protein 18-like</fullName>
    </submittedName>
</protein>
<dbReference type="GO" id="GO:0004867">
    <property type="term" value="F:serine-type endopeptidase inhibitor activity"/>
    <property type="evidence" value="ECO:0007669"/>
    <property type="project" value="TreeGrafter"/>
</dbReference>
<evidence type="ECO:0000313" key="5">
    <source>
        <dbReference type="RefSeq" id="XP_021031197.1"/>
    </source>
</evidence>
<gene>
    <name evidence="5" type="primary">LOC110304278</name>
</gene>
<dbReference type="RefSeq" id="XP_021031197.1">
    <property type="nucleotide sequence ID" value="XM_021175538.1"/>
</dbReference>
<feature type="chain" id="PRO_5028043160" evidence="2">
    <location>
        <begin position="24"/>
        <end position="75"/>
    </location>
</feature>
<dbReference type="AlphaFoldDB" id="A0A6P5QKA7"/>
<dbReference type="GO" id="GO:0045087">
    <property type="term" value="P:innate immune response"/>
    <property type="evidence" value="ECO:0007669"/>
    <property type="project" value="TreeGrafter"/>
</dbReference>
<dbReference type="SUPFAM" id="SSF57256">
    <property type="entry name" value="Elafin-like"/>
    <property type="match status" value="1"/>
</dbReference>
<keyword evidence="4" id="KW-1185">Reference proteome</keyword>
<dbReference type="PRINTS" id="PR00003">
    <property type="entry name" value="4DISULPHCORE"/>
</dbReference>
<feature type="signal peptide" evidence="2">
    <location>
        <begin position="1"/>
        <end position="23"/>
    </location>
</feature>
<dbReference type="PANTHER" id="PTHR19441">
    <property type="entry name" value="WHEY ACDIC PROTEIN WAP"/>
    <property type="match status" value="1"/>
</dbReference>
<dbReference type="Proteomes" id="UP000515126">
    <property type="component" value="Chromosome 11"/>
</dbReference>
<keyword evidence="2" id="KW-0732">Signal</keyword>
<evidence type="ECO:0000259" key="3">
    <source>
        <dbReference type="PROSITE" id="PS51390"/>
    </source>
</evidence>
<evidence type="ECO:0000256" key="1">
    <source>
        <dbReference type="ARBA" id="ARBA00022690"/>
    </source>
</evidence>
<name>A0A6P5QKA7_MUSCR</name>
<feature type="domain" description="WAP" evidence="3">
    <location>
        <begin position="27"/>
        <end position="74"/>
    </location>
</feature>
<evidence type="ECO:0000313" key="4">
    <source>
        <dbReference type="Proteomes" id="UP000515126"/>
    </source>
</evidence>
<dbReference type="GO" id="GO:0019731">
    <property type="term" value="P:antibacterial humoral response"/>
    <property type="evidence" value="ECO:0007669"/>
    <property type="project" value="TreeGrafter"/>
</dbReference>
<sequence>MIGTILFLVALIIMGMNITCVLSSPKKLEKLGACPKISPGSDVICVELCAGDQLCPGQMKCCSNVCGHICKSPGF</sequence>
<evidence type="ECO:0000256" key="2">
    <source>
        <dbReference type="SAM" id="SignalP"/>
    </source>
</evidence>
<dbReference type="InterPro" id="IPR050514">
    <property type="entry name" value="WAP_four-disulfide_core"/>
</dbReference>
<dbReference type="CDD" id="cd00199">
    <property type="entry name" value="WAP"/>
    <property type="match status" value="1"/>
</dbReference>
<reference evidence="5" key="1">
    <citation type="submission" date="2025-08" db="UniProtKB">
        <authorList>
            <consortium name="RefSeq"/>
        </authorList>
    </citation>
    <scope>IDENTIFICATION</scope>
</reference>
<dbReference type="PROSITE" id="PS51390">
    <property type="entry name" value="WAP"/>
    <property type="match status" value="1"/>
</dbReference>